<keyword evidence="7" id="KW-0462">Maltose metabolism</keyword>
<feature type="transmembrane region" description="Helical" evidence="10">
    <location>
        <begin position="315"/>
        <end position="337"/>
    </location>
</feature>
<evidence type="ECO:0000256" key="9">
    <source>
        <dbReference type="SAM" id="MobiDB-lite"/>
    </source>
</evidence>
<dbReference type="InterPro" id="IPR005829">
    <property type="entry name" value="Sugar_transporter_CS"/>
</dbReference>
<keyword evidence="6 10" id="KW-0472">Membrane</keyword>
<name>A0A0A1TC78_9HYPO</name>
<comment type="similarity">
    <text evidence="2 8">Belongs to the major facilitator superfamily. Sugar transporter (TC 2.A.1.1) family.</text>
</comment>
<dbReference type="Pfam" id="PF00083">
    <property type="entry name" value="Sugar_tr"/>
    <property type="match status" value="1"/>
</dbReference>
<evidence type="ECO:0000259" key="11">
    <source>
        <dbReference type="PROSITE" id="PS50850"/>
    </source>
</evidence>
<dbReference type="PANTHER" id="PTHR48022:SF5">
    <property type="entry name" value="ALPHA-GLUCOSIDES PERMEASE MPH2-RELATED"/>
    <property type="match status" value="1"/>
</dbReference>
<dbReference type="AlphaFoldDB" id="A0A0A1TC78"/>
<dbReference type="Proteomes" id="UP000039046">
    <property type="component" value="Unassembled WGS sequence"/>
</dbReference>
<evidence type="ECO:0000256" key="1">
    <source>
        <dbReference type="ARBA" id="ARBA00004141"/>
    </source>
</evidence>
<protein>
    <recommendedName>
        <fullName evidence="11">Major facilitator superfamily (MFS) profile domain-containing protein</fullName>
    </recommendedName>
</protein>
<evidence type="ECO:0000256" key="6">
    <source>
        <dbReference type="ARBA" id="ARBA00023136"/>
    </source>
</evidence>
<dbReference type="Gene3D" id="1.20.1250.20">
    <property type="entry name" value="MFS general substrate transporter like domains"/>
    <property type="match status" value="1"/>
</dbReference>
<dbReference type="FunFam" id="1.20.1250.20:FF:000078">
    <property type="entry name" value="MFS maltose transporter, putative"/>
    <property type="match status" value="1"/>
</dbReference>
<evidence type="ECO:0000256" key="2">
    <source>
        <dbReference type="ARBA" id="ARBA00010992"/>
    </source>
</evidence>
<feature type="region of interest" description="Disordered" evidence="9">
    <location>
        <begin position="1"/>
        <end position="20"/>
    </location>
</feature>
<dbReference type="EMBL" id="CDHN01000007">
    <property type="protein sequence ID" value="CEJ94656.1"/>
    <property type="molecule type" value="Genomic_DNA"/>
</dbReference>
<dbReference type="InterPro" id="IPR003663">
    <property type="entry name" value="Sugar/inositol_transpt"/>
</dbReference>
<dbReference type="GO" id="GO:0000023">
    <property type="term" value="P:maltose metabolic process"/>
    <property type="evidence" value="ECO:0007669"/>
    <property type="project" value="UniProtKB-KW"/>
</dbReference>
<dbReference type="STRING" id="1531966.A0A0A1TC78"/>
<evidence type="ECO:0000256" key="7">
    <source>
        <dbReference type="ARBA" id="ARBA00026248"/>
    </source>
</evidence>
<feature type="transmembrane region" description="Helical" evidence="10">
    <location>
        <begin position="443"/>
        <end position="465"/>
    </location>
</feature>
<keyword evidence="13" id="KW-1185">Reference proteome</keyword>
<feature type="transmembrane region" description="Helical" evidence="10">
    <location>
        <begin position="402"/>
        <end position="422"/>
    </location>
</feature>
<dbReference type="GO" id="GO:0016020">
    <property type="term" value="C:membrane"/>
    <property type="evidence" value="ECO:0007669"/>
    <property type="project" value="UniProtKB-SubCell"/>
</dbReference>
<feature type="transmembrane region" description="Helical" evidence="10">
    <location>
        <begin position="349"/>
        <end position="368"/>
    </location>
</feature>
<dbReference type="InterPro" id="IPR036259">
    <property type="entry name" value="MFS_trans_sf"/>
</dbReference>
<dbReference type="InterPro" id="IPR050360">
    <property type="entry name" value="MFS_Sugar_Transporters"/>
</dbReference>
<dbReference type="OrthoDB" id="6612291at2759"/>
<feature type="transmembrane region" description="Helical" evidence="10">
    <location>
        <begin position="375"/>
        <end position="396"/>
    </location>
</feature>
<evidence type="ECO:0000256" key="3">
    <source>
        <dbReference type="ARBA" id="ARBA00022448"/>
    </source>
</evidence>
<evidence type="ECO:0000313" key="13">
    <source>
        <dbReference type="Proteomes" id="UP000039046"/>
    </source>
</evidence>
<gene>
    <name evidence="12" type="ORF">VHEMI10174</name>
</gene>
<dbReference type="PROSITE" id="PS00217">
    <property type="entry name" value="SUGAR_TRANSPORT_2"/>
    <property type="match status" value="1"/>
</dbReference>
<dbReference type="NCBIfam" id="TIGR00879">
    <property type="entry name" value="SP"/>
    <property type="match status" value="1"/>
</dbReference>
<dbReference type="PROSITE" id="PS50850">
    <property type="entry name" value="MFS"/>
    <property type="match status" value="1"/>
</dbReference>
<evidence type="ECO:0000256" key="10">
    <source>
        <dbReference type="SAM" id="Phobius"/>
    </source>
</evidence>
<feature type="compositionally biased region" description="Basic and acidic residues" evidence="9">
    <location>
        <begin position="1"/>
        <end position="12"/>
    </location>
</feature>
<feature type="domain" description="Major facilitator superfamily (MFS) profile" evidence="11">
    <location>
        <begin position="56"/>
        <end position="499"/>
    </location>
</feature>
<evidence type="ECO:0000313" key="12">
    <source>
        <dbReference type="EMBL" id="CEJ94656.1"/>
    </source>
</evidence>
<comment type="subcellular location">
    <subcellularLocation>
        <location evidence="1">Membrane</location>
        <topology evidence="1">Multi-pass membrane protein</topology>
    </subcellularLocation>
</comment>
<feature type="transmembrane region" description="Helical" evidence="10">
    <location>
        <begin position="230"/>
        <end position="251"/>
    </location>
</feature>
<feature type="transmembrane region" description="Helical" evidence="10">
    <location>
        <begin position="157"/>
        <end position="179"/>
    </location>
</feature>
<organism evidence="12 13">
    <name type="scientific">[Torrubiella] hemipterigena</name>
    <dbReference type="NCBI Taxonomy" id="1531966"/>
    <lineage>
        <taxon>Eukaryota</taxon>
        <taxon>Fungi</taxon>
        <taxon>Dikarya</taxon>
        <taxon>Ascomycota</taxon>
        <taxon>Pezizomycotina</taxon>
        <taxon>Sordariomycetes</taxon>
        <taxon>Hypocreomycetidae</taxon>
        <taxon>Hypocreales</taxon>
        <taxon>Clavicipitaceae</taxon>
        <taxon>Clavicipitaceae incertae sedis</taxon>
        <taxon>'Torrubiella' clade</taxon>
    </lineage>
</organism>
<dbReference type="PANTHER" id="PTHR48022">
    <property type="entry name" value="PLASTIDIC GLUCOSE TRANSPORTER 4"/>
    <property type="match status" value="1"/>
</dbReference>
<dbReference type="HOGENOM" id="CLU_001265_11_5_1"/>
<dbReference type="SUPFAM" id="SSF103473">
    <property type="entry name" value="MFS general substrate transporter"/>
    <property type="match status" value="1"/>
</dbReference>
<sequence length="537" mass="58912">MTVEQQKHHNATDGDLSGSPFGEMSVRADSLKNAAAQDLNLTVVQAIKLYPKSILWSLIMSTALIMEGYDTVLLGSLFAQPAFQKRYGEPAGHGRYEIPAPWQSGLAASSNIGMLSGLITSGYLCERFGFKKTMIGGMLLIICLIFITFFAPGVEVLLVGQLLFGAALGMFQTLPAVYAMEVSPTSLRAILTNYINCCWVFGAIIGTGVLRGVLHRTDEWAYRIPFACQWFWPVVLIPFIAFAPESPWWLVRQGRLDDAKAVLQRLTSPQNVSYDIDKAITLMVATTAHERAVDAATSYTACFDRVNLRRTLVTIGVYAVQPLSGLYIRAYSAYFLIQAGLSPDMAFTMTLVTYGVCILGNISSWFLLSFFGRRTLYIWGFIAQVVLLSVVGGLGVPHSTEAYGWAICGVLILSSYVDNLSIGPLPNTICSEMPSALLRSKSVVLARFSFAIVTIFGGAITPYQLNPTAWNWSAKTAFFWAGLSVFASLFVYFCLPETKGRTTVELDILFEKGISARKFRGTTVDLAEAVHSEKSFV</sequence>
<proteinExistence type="inferred from homology"/>
<accession>A0A0A1TC78</accession>
<feature type="transmembrane region" description="Helical" evidence="10">
    <location>
        <begin position="133"/>
        <end position="151"/>
    </location>
</feature>
<reference evidence="12 13" key="1">
    <citation type="journal article" date="2015" name="Genome Announc.">
        <title>Draft Genome Sequence and Gene Annotation of the Entomopathogenic Fungus Verticillium hemipterigenum.</title>
        <authorList>
            <person name="Horn F."/>
            <person name="Habel A."/>
            <person name="Scharf D.H."/>
            <person name="Dworschak J."/>
            <person name="Brakhage A.A."/>
            <person name="Guthke R."/>
            <person name="Hertweck C."/>
            <person name="Linde J."/>
        </authorList>
    </citation>
    <scope>NUCLEOTIDE SEQUENCE [LARGE SCALE GENOMIC DNA]</scope>
</reference>
<keyword evidence="4 10" id="KW-0812">Transmembrane</keyword>
<dbReference type="InterPro" id="IPR005828">
    <property type="entry name" value="MFS_sugar_transport-like"/>
</dbReference>
<keyword evidence="5 10" id="KW-1133">Transmembrane helix</keyword>
<evidence type="ECO:0000256" key="8">
    <source>
        <dbReference type="RuleBase" id="RU003346"/>
    </source>
</evidence>
<dbReference type="GO" id="GO:0005351">
    <property type="term" value="F:carbohydrate:proton symporter activity"/>
    <property type="evidence" value="ECO:0007669"/>
    <property type="project" value="TreeGrafter"/>
</dbReference>
<evidence type="ECO:0000256" key="4">
    <source>
        <dbReference type="ARBA" id="ARBA00022692"/>
    </source>
</evidence>
<dbReference type="InterPro" id="IPR020846">
    <property type="entry name" value="MFS_dom"/>
</dbReference>
<feature type="transmembrane region" description="Helical" evidence="10">
    <location>
        <begin position="191"/>
        <end position="210"/>
    </location>
</feature>
<keyword evidence="3 8" id="KW-0813">Transport</keyword>
<evidence type="ECO:0000256" key="5">
    <source>
        <dbReference type="ARBA" id="ARBA00022989"/>
    </source>
</evidence>
<feature type="transmembrane region" description="Helical" evidence="10">
    <location>
        <begin position="477"/>
        <end position="495"/>
    </location>
</feature>